<organism evidence="2 3">
    <name type="scientific">Chaetoceros tenuissimus</name>
    <dbReference type="NCBI Taxonomy" id="426638"/>
    <lineage>
        <taxon>Eukaryota</taxon>
        <taxon>Sar</taxon>
        <taxon>Stramenopiles</taxon>
        <taxon>Ochrophyta</taxon>
        <taxon>Bacillariophyta</taxon>
        <taxon>Coscinodiscophyceae</taxon>
        <taxon>Chaetocerotophycidae</taxon>
        <taxon>Chaetocerotales</taxon>
        <taxon>Chaetocerotaceae</taxon>
        <taxon>Chaetoceros</taxon>
    </lineage>
</organism>
<proteinExistence type="predicted"/>
<name>A0AAD3D6D1_9STRA</name>
<gene>
    <name evidence="2" type="ORF">CTEN210_15034</name>
</gene>
<comment type="caution">
    <text evidence="2">The sequence shown here is derived from an EMBL/GenBank/DDBJ whole genome shotgun (WGS) entry which is preliminary data.</text>
</comment>
<protein>
    <submittedName>
        <fullName evidence="2">Uncharacterized protein</fullName>
    </submittedName>
</protein>
<keyword evidence="3" id="KW-1185">Reference proteome</keyword>
<reference evidence="2 3" key="1">
    <citation type="journal article" date="2021" name="Sci. Rep.">
        <title>The genome of the diatom Chaetoceros tenuissimus carries an ancient integrated fragment of an extant virus.</title>
        <authorList>
            <person name="Hongo Y."/>
            <person name="Kimura K."/>
            <person name="Takaki Y."/>
            <person name="Yoshida Y."/>
            <person name="Baba S."/>
            <person name="Kobayashi G."/>
            <person name="Nagasaki K."/>
            <person name="Hano T."/>
            <person name="Tomaru Y."/>
        </authorList>
    </citation>
    <scope>NUCLEOTIDE SEQUENCE [LARGE SCALE GENOMIC DNA]</scope>
    <source>
        <strain evidence="2 3">NIES-3715</strain>
    </source>
</reference>
<dbReference type="EMBL" id="BLLK01000062">
    <property type="protein sequence ID" value="GFH58558.1"/>
    <property type="molecule type" value="Genomic_DNA"/>
</dbReference>
<dbReference type="AlphaFoldDB" id="A0AAD3D6D1"/>
<dbReference type="Proteomes" id="UP001054902">
    <property type="component" value="Unassembled WGS sequence"/>
</dbReference>
<feature type="chain" id="PRO_5042145696" evidence="1">
    <location>
        <begin position="20"/>
        <end position="256"/>
    </location>
</feature>
<evidence type="ECO:0000256" key="1">
    <source>
        <dbReference type="SAM" id="SignalP"/>
    </source>
</evidence>
<keyword evidence="1" id="KW-0732">Signal</keyword>
<evidence type="ECO:0000313" key="2">
    <source>
        <dbReference type="EMBL" id="GFH58558.1"/>
    </source>
</evidence>
<accession>A0AAD3D6D1</accession>
<feature type="signal peptide" evidence="1">
    <location>
        <begin position="1"/>
        <end position="19"/>
    </location>
</feature>
<evidence type="ECO:0000313" key="3">
    <source>
        <dbReference type="Proteomes" id="UP001054902"/>
    </source>
</evidence>
<sequence>MISYTALVLPFLLIGEGSAFSPNSMKPLAAISSTKTQLNSHAINSEDDAMYIMMKAEACAHSDTCSLEDAENYLDEVLHLQSNCVSGQLASHGVCDDIVFPTEVVASLRAKIAAEQGTGLRLNPVVISIAAAYLVAGTYSLLHNPQVDTFTVEEWMWGIRDGYFGQMLSTFMKHGGLPAVDPVQVVPFTPQEWWWSMRDGYVGDMIEQSWKNGGLVVSDSVEDLAPTTFLPEEWAWAVKDGYLSNMITHYFKHGGL</sequence>